<dbReference type="GO" id="GO:0005938">
    <property type="term" value="C:cell cortex"/>
    <property type="evidence" value="ECO:0007669"/>
    <property type="project" value="UniProtKB-ARBA"/>
</dbReference>
<dbReference type="GO" id="GO:0005096">
    <property type="term" value="F:GTPase activator activity"/>
    <property type="evidence" value="ECO:0007669"/>
    <property type="project" value="UniProtKB-KW"/>
</dbReference>
<dbReference type="SUPFAM" id="SSF103657">
    <property type="entry name" value="BAR/IMD domain-like"/>
    <property type="match status" value="1"/>
</dbReference>
<evidence type="ECO:0000256" key="3">
    <source>
        <dbReference type="SAM" id="Coils"/>
    </source>
</evidence>
<dbReference type="SMART" id="SM00324">
    <property type="entry name" value="RhoGAP"/>
    <property type="match status" value="1"/>
</dbReference>
<dbReference type="RefSeq" id="XP_067550648.1">
    <property type="nucleotide sequence ID" value="XM_067695008.1"/>
</dbReference>
<gene>
    <name evidence="7" type="ORF">I9W82_000623</name>
</gene>
<dbReference type="PROSITE" id="PS51741">
    <property type="entry name" value="F_BAR"/>
    <property type="match status" value="1"/>
</dbReference>
<dbReference type="Pfam" id="PF00611">
    <property type="entry name" value="FCH"/>
    <property type="match status" value="1"/>
</dbReference>
<feature type="coiled-coil region" evidence="3">
    <location>
        <begin position="194"/>
        <end position="248"/>
    </location>
</feature>
<keyword evidence="8" id="KW-1185">Reference proteome</keyword>
<sequence length="720" mass="79958">MDDKQEHKTSGQNTTTSHSNVPKLSVSNSSLNSGSTLNNSSNNNNNNTKTTAATDSSKLLNDDKITAILNSDSALDLLSERLKQSLSSAEEFSKFIKKKAQIEDDHYTQLKKFASNTRTSMKNNSRNLKNDSLQHQMDKIIGFDESLSGVGSSYVTALSTMFDELTALTHTITRSRKTIKDEYRRKDKECMDSISAAEKAKSRYNHLCEDLERLKNSDPSKKSFSLKNKTVEQQEDDLQRKVDLADQEYKSKVATCKKLKDEILVLHRPNNAKKLKNLILEMDIALNVQLQKYATYNETLIMNSGVLISPLQATKSSMKAMASSIDNERDLYKYILEHGSKSGNKSLVPIDYHIHPSLVKTKDIGKPFLTNSDRHPSNSASNIKTAAVGNQWSVDRPKSGTFDNTNNSNNNNNSHHHHHHTNANASSTTPNDNSSSSINNNSKPKTESTNSVPYSGVYAPPKQSNSSSTMLKTSAQDSFPSNPPSGYSSLDPASQPSTPNLNGPKPFNSSTSFKQPTFGVSIEEVIKFAGVDNVPLVVRRCIDVIESYGIDLVGIYRTSSNVNQVQKLRESIDSNFTNYLLIGKEIDETNVIDSDVFCVASLLKYYFANLPEPLVTSASSQSFIETVKLTDEHLIHKKLHHLVFSLPDGAYFTLRALIFHLNKIAANEPKNRMNAKSLAIIWGPVIFNNNSTSAQDLSFKSKVVEELMTIATDIFEVDEE</sequence>
<keyword evidence="2 3" id="KW-0175">Coiled coil</keyword>
<feature type="region of interest" description="Disordered" evidence="4">
    <location>
        <begin position="1"/>
        <end position="55"/>
    </location>
</feature>
<evidence type="ECO:0000259" key="6">
    <source>
        <dbReference type="PROSITE" id="PS51741"/>
    </source>
</evidence>
<dbReference type="OrthoDB" id="437889at2759"/>
<dbReference type="Pfam" id="PF00620">
    <property type="entry name" value="RhoGAP"/>
    <property type="match status" value="1"/>
</dbReference>
<feature type="compositionally biased region" description="Polar residues" evidence="4">
    <location>
        <begin position="462"/>
        <end position="510"/>
    </location>
</feature>
<dbReference type="SMART" id="SM00055">
    <property type="entry name" value="FCH"/>
    <property type="match status" value="1"/>
</dbReference>
<dbReference type="PANTHER" id="PTHR23176:SF128">
    <property type="entry name" value="RHO GTPASE-ACTIVATING PROTEIN RGD1"/>
    <property type="match status" value="1"/>
</dbReference>
<dbReference type="EMBL" id="JAEOAQ010000001">
    <property type="protein sequence ID" value="KAG5421532.1"/>
    <property type="molecule type" value="Genomic_DNA"/>
</dbReference>
<dbReference type="InterPro" id="IPR031160">
    <property type="entry name" value="F_BAR_dom"/>
</dbReference>
<feature type="compositionally biased region" description="Low complexity" evidence="4">
    <location>
        <begin position="404"/>
        <end position="413"/>
    </location>
</feature>
<dbReference type="FunFam" id="1.20.1270.60:FF:000063">
    <property type="entry name" value="Rho GTPase activator"/>
    <property type="match status" value="1"/>
</dbReference>
<keyword evidence="1" id="KW-0343">GTPase activation</keyword>
<feature type="compositionally biased region" description="Polar residues" evidence="4">
    <location>
        <begin position="377"/>
        <end position="393"/>
    </location>
</feature>
<reference evidence="7 8" key="1">
    <citation type="submission" date="2020-12" db="EMBL/GenBank/DDBJ databases">
        <title>Effect of drift, selection, and recombination on the evolution of hybrid genomes in Candida yeast pathogens.</title>
        <authorList>
            <person name="Mixao V."/>
            <person name="Ksiezopolska E."/>
            <person name="Saus E."/>
            <person name="Boekhout T."/>
            <person name="Gacser A."/>
            <person name="Gabaldon T."/>
        </authorList>
    </citation>
    <scope>NUCLEOTIDE SEQUENCE [LARGE SCALE GENOMIC DNA]</scope>
    <source>
        <strain evidence="7 8">BP57</strain>
    </source>
</reference>
<feature type="compositionally biased region" description="Low complexity" evidence="4">
    <location>
        <begin position="19"/>
        <end position="55"/>
    </location>
</feature>
<dbReference type="AlphaFoldDB" id="A0A8H7ZLB5"/>
<accession>A0A8H7ZLB5</accession>
<dbReference type="InterPro" id="IPR027267">
    <property type="entry name" value="AH/BAR_dom_sf"/>
</dbReference>
<dbReference type="InterPro" id="IPR001060">
    <property type="entry name" value="FCH_dom"/>
</dbReference>
<evidence type="ECO:0000313" key="7">
    <source>
        <dbReference type="EMBL" id="KAG5421532.1"/>
    </source>
</evidence>
<feature type="compositionally biased region" description="Low complexity" evidence="4">
    <location>
        <begin position="422"/>
        <end position="443"/>
    </location>
</feature>
<evidence type="ECO:0000256" key="4">
    <source>
        <dbReference type="SAM" id="MobiDB-lite"/>
    </source>
</evidence>
<dbReference type="GeneID" id="93649252"/>
<evidence type="ECO:0000256" key="1">
    <source>
        <dbReference type="ARBA" id="ARBA00022468"/>
    </source>
</evidence>
<dbReference type="PROSITE" id="PS50238">
    <property type="entry name" value="RHOGAP"/>
    <property type="match status" value="1"/>
</dbReference>
<name>A0A8H7ZLB5_9ASCO</name>
<evidence type="ECO:0000256" key="2">
    <source>
        <dbReference type="PROSITE-ProRule" id="PRU01077"/>
    </source>
</evidence>
<evidence type="ECO:0000259" key="5">
    <source>
        <dbReference type="PROSITE" id="PS50238"/>
    </source>
</evidence>
<dbReference type="Gene3D" id="1.20.1270.60">
    <property type="entry name" value="Arfaptin homology (AH) domain/BAR domain"/>
    <property type="match status" value="1"/>
</dbReference>
<dbReference type="Gene3D" id="1.10.555.10">
    <property type="entry name" value="Rho GTPase activation protein"/>
    <property type="match status" value="1"/>
</dbReference>
<protein>
    <submittedName>
        <fullName evidence="7">RGD1</fullName>
    </submittedName>
</protein>
<comment type="caution">
    <text evidence="7">The sequence shown here is derived from an EMBL/GenBank/DDBJ whole genome shotgun (WGS) entry which is preliminary data.</text>
</comment>
<dbReference type="SUPFAM" id="SSF48350">
    <property type="entry name" value="GTPase activation domain, GAP"/>
    <property type="match status" value="1"/>
</dbReference>
<dbReference type="InterPro" id="IPR008936">
    <property type="entry name" value="Rho_GTPase_activation_prot"/>
</dbReference>
<dbReference type="PANTHER" id="PTHR23176">
    <property type="entry name" value="RHO/RAC/CDC GTPASE-ACTIVATING PROTEIN"/>
    <property type="match status" value="1"/>
</dbReference>
<organism evidence="7 8">
    <name type="scientific">Candida metapsilosis</name>
    <dbReference type="NCBI Taxonomy" id="273372"/>
    <lineage>
        <taxon>Eukaryota</taxon>
        <taxon>Fungi</taxon>
        <taxon>Dikarya</taxon>
        <taxon>Ascomycota</taxon>
        <taxon>Saccharomycotina</taxon>
        <taxon>Pichiomycetes</taxon>
        <taxon>Debaryomycetaceae</taxon>
        <taxon>Candida/Lodderomyces clade</taxon>
        <taxon>Candida</taxon>
    </lineage>
</organism>
<dbReference type="GO" id="GO:0007165">
    <property type="term" value="P:signal transduction"/>
    <property type="evidence" value="ECO:0007669"/>
    <property type="project" value="InterPro"/>
</dbReference>
<feature type="domain" description="F-BAR" evidence="6">
    <location>
        <begin position="63"/>
        <end position="330"/>
    </location>
</feature>
<dbReference type="InterPro" id="IPR000198">
    <property type="entry name" value="RhoGAP_dom"/>
</dbReference>
<feature type="domain" description="Rho-GAP" evidence="5">
    <location>
        <begin position="520"/>
        <end position="715"/>
    </location>
</feature>
<dbReference type="InterPro" id="IPR050729">
    <property type="entry name" value="Rho-GAP"/>
</dbReference>
<dbReference type="GO" id="GO:0005933">
    <property type="term" value="C:cellular bud"/>
    <property type="evidence" value="ECO:0007669"/>
    <property type="project" value="UniProtKB-ARBA"/>
</dbReference>
<feature type="region of interest" description="Disordered" evidence="4">
    <location>
        <begin position="369"/>
        <end position="510"/>
    </location>
</feature>
<evidence type="ECO:0000313" key="8">
    <source>
        <dbReference type="Proteomes" id="UP000669133"/>
    </source>
</evidence>
<proteinExistence type="predicted"/>
<dbReference type="Proteomes" id="UP000669133">
    <property type="component" value="Unassembled WGS sequence"/>
</dbReference>